<feature type="domain" description="PAZ" evidence="20">
    <location>
        <begin position="1088"/>
        <end position="1236"/>
    </location>
</feature>
<dbReference type="SUPFAM" id="SSF69065">
    <property type="entry name" value="RNase III domain-like"/>
    <property type="match status" value="2"/>
</dbReference>
<evidence type="ECO:0000256" key="15">
    <source>
        <dbReference type="ARBA" id="ARBA00035116"/>
    </source>
</evidence>
<evidence type="ECO:0000256" key="14">
    <source>
        <dbReference type="ARBA" id="ARBA00023211"/>
    </source>
</evidence>
<dbReference type="InterPro" id="IPR036085">
    <property type="entry name" value="PAZ_dom_sf"/>
</dbReference>
<evidence type="ECO:0000313" key="24">
    <source>
        <dbReference type="Proteomes" id="UP001142055"/>
    </source>
</evidence>
<dbReference type="PROSITE" id="PS50142">
    <property type="entry name" value="RNASE_3_2"/>
    <property type="match status" value="2"/>
</dbReference>
<dbReference type="PROSITE" id="PS50137">
    <property type="entry name" value="DS_RBD"/>
    <property type="match status" value="1"/>
</dbReference>
<dbReference type="GO" id="GO:0070578">
    <property type="term" value="C:RISC-loading complex"/>
    <property type="evidence" value="ECO:0007669"/>
    <property type="project" value="TreeGrafter"/>
</dbReference>
<evidence type="ECO:0000256" key="1">
    <source>
        <dbReference type="ARBA" id="ARBA00001936"/>
    </source>
</evidence>
<keyword evidence="5" id="KW-0677">Repeat</keyword>
<dbReference type="InterPro" id="IPR001650">
    <property type="entry name" value="Helicase_C-like"/>
</dbReference>
<dbReference type="GO" id="GO:0006309">
    <property type="term" value="P:apoptotic DNA fragmentation"/>
    <property type="evidence" value="ECO:0007669"/>
    <property type="project" value="TreeGrafter"/>
</dbReference>
<dbReference type="GO" id="GO:0004386">
    <property type="term" value="F:helicase activity"/>
    <property type="evidence" value="ECO:0007669"/>
    <property type="project" value="UniProtKB-KW"/>
</dbReference>
<reference evidence="23" key="1">
    <citation type="submission" date="2022-12" db="EMBL/GenBank/DDBJ databases">
        <title>Genome assemblies of Blomia tropicalis.</title>
        <authorList>
            <person name="Cui Y."/>
        </authorList>
    </citation>
    <scope>NUCLEOTIDE SEQUENCE</scope>
    <source>
        <tissue evidence="23">Adult mites</tissue>
    </source>
</reference>
<dbReference type="PROSITE" id="PS51192">
    <property type="entry name" value="HELICASE_ATP_BIND_1"/>
    <property type="match status" value="1"/>
</dbReference>
<dbReference type="Pfam" id="PF20931">
    <property type="entry name" value="Dicer_platform"/>
    <property type="match status" value="1"/>
</dbReference>
<dbReference type="InterPro" id="IPR044441">
    <property type="entry name" value="DICER_DSRM"/>
</dbReference>
<dbReference type="SUPFAM" id="SSF54768">
    <property type="entry name" value="dsRNA-binding domain-like"/>
    <property type="match status" value="1"/>
</dbReference>
<dbReference type="Gene3D" id="3.30.160.380">
    <property type="entry name" value="Dicer dimerisation domain"/>
    <property type="match status" value="1"/>
</dbReference>
<feature type="compositionally biased region" description="Low complexity" evidence="17">
    <location>
        <begin position="89"/>
        <end position="101"/>
    </location>
</feature>
<keyword evidence="3" id="KW-0540">Nuclease</keyword>
<evidence type="ECO:0000256" key="10">
    <source>
        <dbReference type="ARBA" id="ARBA00022840"/>
    </source>
</evidence>
<dbReference type="InterPro" id="IPR011907">
    <property type="entry name" value="RNase_III"/>
</dbReference>
<evidence type="ECO:0000256" key="6">
    <source>
        <dbReference type="ARBA" id="ARBA00022741"/>
    </source>
</evidence>
<keyword evidence="12 16" id="KW-0694">RNA-binding</keyword>
<feature type="region of interest" description="Disordered" evidence="17">
    <location>
        <begin position="1304"/>
        <end position="1353"/>
    </location>
</feature>
<dbReference type="FunFam" id="1.10.1520.10:FF:000023">
    <property type="entry name" value="Endoribonuclease dcr-1"/>
    <property type="match status" value="1"/>
</dbReference>
<dbReference type="GO" id="GO:0006364">
    <property type="term" value="P:rRNA processing"/>
    <property type="evidence" value="ECO:0007669"/>
    <property type="project" value="InterPro"/>
</dbReference>
<evidence type="ECO:0000256" key="8">
    <source>
        <dbReference type="ARBA" id="ARBA00022801"/>
    </source>
</evidence>
<dbReference type="Gene3D" id="3.30.160.20">
    <property type="match status" value="1"/>
</dbReference>
<evidence type="ECO:0000256" key="4">
    <source>
        <dbReference type="ARBA" id="ARBA00022723"/>
    </source>
</evidence>
<keyword evidence="24" id="KW-1185">Reference proteome</keyword>
<evidence type="ECO:0000259" key="22">
    <source>
        <dbReference type="PROSITE" id="PS51327"/>
    </source>
</evidence>
<evidence type="ECO:0000256" key="2">
    <source>
        <dbReference type="ARBA" id="ARBA00001946"/>
    </source>
</evidence>
<keyword evidence="9" id="KW-0347">Helicase</keyword>
<dbReference type="CDD" id="cd10843">
    <property type="entry name" value="DSRM_DICER"/>
    <property type="match status" value="1"/>
</dbReference>
<dbReference type="FunFam" id="2.170.260.10:FF:000002">
    <property type="entry name" value="Putative Endoribonuclease Dicer"/>
    <property type="match status" value="1"/>
</dbReference>
<comment type="cofactor">
    <cofactor evidence="2">
        <name>Mg(2+)</name>
        <dbReference type="ChEBI" id="CHEBI:18420"/>
    </cofactor>
</comment>
<evidence type="ECO:0000256" key="17">
    <source>
        <dbReference type="SAM" id="MobiDB-lite"/>
    </source>
</evidence>
<feature type="domain" description="RNase III" evidence="19">
    <location>
        <begin position="2056"/>
        <end position="2232"/>
    </location>
</feature>
<comment type="caution">
    <text evidence="23">The sequence shown here is derived from an EMBL/GenBank/DDBJ whole genome shotgun (WGS) entry which is preliminary data.</text>
</comment>
<dbReference type="Pfam" id="PF00271">
    <property type="entry name" value="Helicase_C"/>
    <property type="match status" value="1"/>
</dbReference>
<evidence type="ECO:0000259" key="18">
    <source>
        <dbReference type="PROSITE" id="PS50137"/>
    </source>
</evidence>
<dbReference type="GO" id="GO:0004525">
    <property type="term" value="F:ribonuclease III activity"/>
    <property type="evidence" value="ECO:0007669"/>
    <property type="project" value="InterPro"/>
</dbReference>
<dbReference type="CDD" id="cd00593">
    <property type="entry name" value="RIBOc"/>
    <property type="match status" value="2"/>
</dbReference>
<dbReference type="GO" id="GO:0046872">
    <property type="term" value="F:metal ion binding"/>
    <property type="evidence" value="ECO:0007669"/>
    <property type="project" value="UniProtKB-KW"/>
</dbReference>
<evidence type="ECO:0000256" key="12">
    <source>
        <dbReference type="ARBA" id="ARBA00022884"/>
    </source>
</evidence>
<evidence type="ECO:0000256" key="13">
    <source>
        <dbReference type="ARBA" id="ARBA00023158"/>
    </source>
</evidence>
<feature type="compositionally biased region" description="Polar residues" evidence="17">
    <location>
        <begin position="1328"/>
        <end position="1342"/>
    </location>
</feature>
<dbReference type="InterPro" id="IPR048512">
    <property type="entry name" value="Dicer_platform"/>
</dbReference>
<keyword evidence="8" id="KW-0378">Hydrolase</keyword>
<organism evidence="23 24">
    <name type="scientific">Blomia tropicalis</name>
    <name type="common">Mite</name>
    <dbReference type="NCBI Taxonomy" id="40697"/>
    <lineage>
        <taxon>Eukaryota</taxon>
        <taxon>Metazoa</taxon>
        <taxon>Ecdysozoa</taxon>
        <taxon>Arthropoda</taxon>
        <taxon>Chelicerata</taxon>
        <taxon>Arachnida</taxon>
        <taxon>Acari</taxon>
        <taxon>Acariformes</taxon>
        <taxon>Sarcoptiformes</taxon>
        <taxon>Astigmata</taxon>
        <taxon>Glycyphagoidea</taxon>
        <taxon>Echimyopodidae</taxon>
        <taxon>Blomia</taxon>
    </lineage>
</organism>
<evidence type="ECO:0000256" key="7">
    <source>
        <dbReference type="ARBA" id="ARBA00022759"/>
    </source>
</evidence>
<gene>
    <name evidence="23" type="ORF">RDWZM_009476</name>
</gene>
<evidence type="ECO:0000256" key="5">
    <source>
        <dbReference type="ARBA" id="ARBA00022737"/>
    </source>
</evidence>
<dbReference type="InterPro" id="IPR005034">
    <property type="entry name" value="Dicer_dimerisation"/>
</dbReference>
<evidence type="ECO:0000259" key="21">
    <source>
        <dbReference type="PROSITE" id="PS51192"/>
    </source>
</evidence>
<dbReference type="GO" id="GO:0005634">
    <property type="term" value="C:nucleus"/>
    <property type="evidence" value="ECO:0007669"/>
    <property type="project" value="TreeGrafter"/>
</dbReference>
<keyword evidence="6" id="KW-0547">Nucleotide-binding</keyword>
<evidence type="ECO:0000259" key="20">
    <source>
        <dbReference type="PROSITE" id="PS50821"/>
    </source>
</evidence>
<dbReference type="InterPro" id="IPR038248">
    <property type="entry name" value="Dicer_dimer_sf"/>
</dbReference>
<dbReference type="GO" id="GO:0031054">
    <property type="term" value="P:pre-miRNA processing"/>
    <property type="evidence" value="ECO:0007669"/>
    <property type="project" value="InterPro"/>
</dbReference>
<dbReference type="SMART" id="SM00949">
    <property type="entry name" value="PAZ"/>
    <property type="match status" value="1"/>
</dbReference>
<keyword evidence="4" id="KW-0479">Metal-binding</keyword>
<dbReference type="PANTHER" id="PTHR14950:SF37">
    <property type="entry name" value="ENDORIBONUCLEASE DICER"/>
    <property type="match status" value="1"/>
</dbReference>
<dbReference type="HAMAP" id="MF_00104">
    <property type="entry name" value="RNase_III"/>
    <property type="match status" value="1"/>
</dbReference>
<feature type="region of interest" description="Disordered" evidence="17">
    <location>
        <begin position="21"/>
        <end position="101"/>
    </location>
</feature>
<dbReference type="GO" id="GO:0003723">
    <property type="term" value="F:RNA binding"/>
    <property type="evidence" value="ECO:0007669"/>
    <property type="project" value="UniProtKB-UniRule"/>
</dbReference>
<feature type="compositionally biased region" description="Polar residues" evidence="17">
    <location>
        <begin position="55"/>
        <end position="78"/>
    </location>
</feature>
<feature type="region of interest" description="Disordered" evidence="17">
    <location>
        <begin position="1521"/>
        <end position="1625"/>
    </location>
</feature>
<dbReference type="InterPro" id="IPR014001">
    <property type="entry name" value="Helicase_ATP-bd"/>
</dbReference>
<dbReference type="GO" id="GO:0004530">
    <property type="term" value="F:deoxyribonuclease I activity"/>
    <property type="evidence" value="ECO:0007669"/>
    <property type="project" value="TreeGrafter"/>
</dbReference>
<dbReference type="InterPro" id="IPR014720">
    <property type="entry name" value="dsRBD_dom"/>
</dbReference>
<feature type="compositionally biased region" description="Basic and acidic residues" evidence="17">
    <location>
        <begin position="1530"/>
        <end position="1544"/>
    </location>
</feature>
<comment type="similarity">
    <text evidence="15">Belongs to the helicase family. Dicer subfamily.</text>
</comment>
<dbReference type="FunFam" id="1.10.1520.10:FF:000005">
    <property type="entry name" value="Putative endoribonuclease dicer"/>
    <property type="match status" value="1"/>
</dbReference>
<dbReference type="OrthoDB" id="2392202at2759"/>
<dbReference type="PANTHER" id="PTHR14950">
    <property type="entry name" value="DICER-RELATED"/>
    <property type="match status" value="1"/>
</dbReference>
<keyword evidence="11" id="KW-0460">Magnesium</keyword>
<feature type="domain" description="RNase III" evidence="19">
    <location>
        <begin position="1825"/>
        <end position="1980"/>
    </location>
</feature>
<evidence type="ECO:0000256" key="16">
    <source>
        <dbReference type="PROSITE-ProRule" id="PRU00657"/>
    </source>
</evidence>
<proteinExistence type="inferred from homology"/>
<dbReference type="SUPFAM" id="SSF101690">
    <property type="entry name" value="PAZ domain"/>
    <property type="match status" value="1"/>
</dbReference>
<comment type="cofactor">
    <cofactor evidence="1">
        <name>Mn(2+)</name>
        <dbReference type="ChEBI" id="CHEBI:29035"/>
    </cofactor>
</comment>
<dbReference type="InterPro" id="IPR036389">
    <property type="entry name" value="RNase_III_sf"/>
</dbReference>
<sequence>MAEDRNKGSFFEDLWKEQLKSFTNSVPQQNSKTEIDSKRNGKVSSSTHSEELNHPIQSNSMTSGTETKMNPKTDNSTEVLDHPEKNLEVSVSVKNKSTNSSNTNNRMIRSFTLFDNRDFLPRTFQIELYEACKFRDTIVFLRPGNGKHFITVMLVKYFAPKTGKILANDDVLTSENRKVFFLTKSLNSIRLYGSVLRAHTGFRVAEYYEQFESPDEPLKSKLKWESKQQWLEQFNSYDIHIMRDQLFEHLLTSSYVEVGHVKLLILDDVHQIVLNPENEFDCYTLIVRKMRASGFVRSSQDYRILGLSASILLEDVTSTVFERMIGTIEQQLDCTCETYADLRMINKYSIQCRIRIRYYPEMSFDHFNVLQMSSQFVRKELKFSLFKLRNYTFQYYNFLDGLVDTKMSDRICLITPKILSAAIADVLFAYTKLGEWCAIKLIDLFNREIIDTISLLKSTNSIYVKLLNSTFTTLQLIKKSILAYLSNDLVEKFSNSKDANVEHFTLKEFFSLSSPKLHLLAQLLNDYLAELRSNNSPIQSTFGFPSNICSVIYAEKRSTVRIIALWINELISLTTEVSPTHPFTFLMPDYVFLHEDDRSSGTSSIYFQKHQQKSLHEIFYHRRQEEVLKRFRFAHNCNLLITSSMCAEGLDVNRCNFVCCFDPPETFQQFIQSKGRIRAENGLFYVLVEDHPYDEKNYVDAKFRQFCEIEKIFTKLVPLANEISIESRDDAKKRFKPFNEELIKCQTELSASDSTSNANTTTNSSPQLTMENAISILNRYCLKLPSDTFTKLAPHYYLDSVSIPSDGLAGSNKFQCRLYLPINSTFREEIHGDPMPNRMLAKRSAAFKAVKTLKEIGELDLNYIPIGKETNRYIEKLGLQECFINTTKITNSSAGGVSGSNQRGGNRYNRLQARNIASKRRQYYMKKVADVLTNGQCFTQSKSNDGNISYSIENLYEFEMKLTCPLPEDQNTRGRPLIDPAETTRSFGIIVPNNLPPICDFTIYNRSGEVTVSVKRLDTPTCAISSEQRKRIQIFHEFTFEDVLHLRKSSLQPSFDDGASNGKLIIVPINVDKEMNDQKVIDWNFIDTIIKHQEENKNVSSTTSTDEEVNLDKFQFVPKLYNDAVVIPKYRRDKLQAFFYVAEICKNLTPLSEFPDHGFSTFEEYYRKKYSLTITNLEQPLLDVDHTSTRLNLLTPRYLNRKGVDLTSGMNTSSKKKSSNLQQKQILVPELCIIHPFPASFWRKAVCVPCMLYRLNSLLVAEELRFKISREANIGQSDLPDGIRWPALDFGWSLIVKKVSNELSDNKTSDNSNDKSYNHGGRPIDKNVLQSKRASSKLNGTRDTTKDDPFSSMEDWNSFSNTISNDELPPFPELCDLPHLEIISTGTSEYDFTSFVNEFKVTTKETKEEPNIVEVDDDGNVVHDSQPIRIGSPTQFDEQPYSDDEADEKEEFQDIKISEIDWAAPPEGEEKVPDFSEEEFYKFESMFSVNFEKLSQDISNINNPLYDDQDFLNEISEYYSTDVVDEQDEQNPKKKYNDKVKTVSDDISEDDASYSDFDDFPEEDEDEDPYEEDEIDPDSSDDDSFGDEFDDDVNKPKRKNGSRRCKQENKKRKIKSKCSTSKLADRGNNDSKAFICDELKYELLYDYKQFEPKSENIKSVLFGIEGFDLMKADHANRSRNKRIYERIYRDEKAQILKCVTKISKQFDNEKDSTDFDINKYTPFEEEIDRSLDDIPEDASQSLHEIVFEKFESAHLLNETTNQQDEDEEEPFDIDELKKDPRELMANYGEMGDEVKFGELLPNRNGQDGNAFIKSELAKFSFDRNPNNESNSIGKCLGPDPSLILQAITMSNSSDGINLERLETVGDSFLKYSITAFLFCMCTDLNEGKLSFLRSRQISNINLHRLGQRIQLGQLMIASKFEPNDNWCPPSYKVIEEEFESSSSANRDKVPYNLLTQHSIPNKSIADCVEALIGTYLISSGSQGAIQFMDWLGLKVLPKEFRTLTKIVDTTSEFSANKHDHWLPTPKSPLIIPKDASNETVSAINKKLDEIYRHHRLDLFEETLGYRFRDKAYLVQAFTHNSYYENTVTDCYQRLEFLGDAVLDYLITRYLYEDPRCHSPGTLTDLRSALVNNTFFASLAVKYNFHKYLMMLSFELYRVVDGFVRKFNICNQNRLNEQQNQQPADDEYANRSCVYWELFISENEAEHLEDIEVPKALGDIFESVAGAIYLDSGMSLDAVWASYYPMMKPEIEYFSYNVPKSPIRVLLEKQPQSAKFSKPEITSGRKIRVCVEVFNVGKFVGVGRNKRIAKCTAAKRALRALKVIDDEMAKHLLDEDIDMMEQEFSKNFEWSQT</sequence>
<evidence type="ECO:0000259" key="19">
    <source>
        <dbReference type="PROSITE" id="PS50142"/>
    </source>
</evidence>
<feature type="compositionally biased region" description="Acidic residues" evidence="17">
    <location>
        <begin position="1546"/>
        <end position="1591"/>
    </location>
</feature>
<evidence type="ECO:0000313" key="23">
    <source>
        <dbReference type="EMBL" id="KAJ6218319.1"/>
    </source>
</evidence>
<feature type="region of interest" description="Disordered" evidence="17">
    <location>
        <begin position="1417"/>
        <end position="1441"/>
    </location>
</feature>
<dbReference type="SUPFAM" id="SSF52540">
    <property type="entry name" value="P-loop containing nucleoside triphosphate hydrolases"/>
    <property type="match status" value="1"/>
</dbReference>
<keyword evidence="14" id="KW-0464">Manganese</keyword>
<accession>A0A9Q0RL20</accession>
<keyword evidence="10" id="KW-0067">ATP-binding</keyword>
<keyword evidence="7" id="KW-0255">Endonuclease</keyword>
<dbReference type="GO" id="GO:0005737">
    <property type="term" value="C:cytoplasm"/>
    <property type="evidence" value="ECO:0007669"/>
    <property type="project" value="TreeGrafter"/>
</dbReference>
<feature type="domain" description="DRBM" evidence="18">
    <location>
        <begin position="2300"/>
        <end position="2322"/>
    </location>
</feature>
<dbReference type="SMART" id="SM00535">
    <property type="entry name" value="RIBOc"/>
    <property type="match status" value="2"/>
</dbReference>
<evidence type="ECO:0000256" key="3">
    <source>
        <dbReference type="ARBA" id="ARBA00022722"/>
    </source>
</evidence>
<dbReference type="Pfam" id="PF20932">
    <property type="entry name" value="Dicer_dsRBD"/>
    <property type="match status" value="1"/>
</dbReference>
<dbReference type="Gene3D" id="1.10.1520.10">
    <property type="entry name" value="Ribonuclease III domain"/>
    <property type="match status" value="2"/>
</dbReference>
<feature type="domain" description="Helicase ATP-binding" evidence="21">
    <location>
        <begin position="128"/>
        <end position="329"/>
    </location>
</feature>
<dbReference type="GO" id="GO:0030422">
    <property type="term" value="P:siRNA processing"/>
    <property type="evidence" value="ECO:0007669"/>
    <property type="project" value="InterPro"/>
</dbReference>
<feature type="compositionally biased region" description="Polar residues" evidence="17">
    <location>
        <begin position="21"/>
        <end position="32"/>
    </location>
</feature>
<keyword evidence="13" id="KW-0943">RNA-mediated gene silencing</keyword>
<dbReference type="PROSITE" id="PS00517">
    <property type="entry name" value="RNASE_3_1"/>
    <property type="match status" value="1"/>
</dbReference>
<dbReference type="GO" id="GO:0005524">
    <property type="term" value="F:ATP binding"/>
    <property type="evidence" value="ECO:0007669"/>
    <property type="project" value="UniProtKB-KW"/>
</dbReference>
<evidence type="ECO:0000256" key="9">
    <source>
        <dbReference type="ARBA" id="ARBA00022806"/>
    </source>
</evidence>
<dbReference type="InterPro" id="IPR027417">
    <property type="entry name" value="P-loop_NTPase"/>
</dbReference>
<name>A0A9Q0RL20_BLOTA</name>
<dbReference type="Pfam" id="PF02170">
    <property type="entry name" value="PAZ"/>
    <property type="match status" value="1"/>
</dbReference>
<dbReference type="Gene3D" id="3.40.50.300">
    <property type="entry name" value="P-loop containing nucleotide triphosphate hydrolases"/>
    <property type="match status" value="2"/>
</dbReference>
<dbReference type="InterPro" id="IPR003100">
    <property type="entry name" value="PAZ_dom"/>
</dbReference>
<feature type="domain" description="Dicer dsRNA-binding fold" evidence="22">
    <location>
        <begin position="773"/>
        <end position="873"/>
    </location>
</feature>
<dbReference type="Gene3D" id="2.170.260.10">
    <property type="entry name" value="paz domain"/>
    <property type="match status" value="1"/>
</dbReference>
<dbReference type="PROSITE" id="PS51327">
    <property type="entry name" value="DICER_DSRBF"/>
    <property type="match status" value="1"/>
</dbReference>
<feature type="compositionally biased region" description="Basic residues" evidence="17">
    <location>
        <begin position="1596"/>
        <end position="1616"/>
    </location>
</feature>
<dbReference type="EMBL" id="JAPWDV010000003">
    <property type="protein sequence ID" value="KAJ6218319.1"/>
    <property type="molecule type" value="Genomic_DNA"/>
</dbReference>
<dbReference type="SMART" id="SM00358">
    <property type="entry name" value="DSRM"/>
    <property type="match status" value="2"/>
</dbReference>
<evidence type="ECO:0000256" key="11">
    <source>
        <dbReference type="ARBA" id="ARBA00022842"/>
    </source>
</evidence>
<dbReference type="SMART" id="SM00490">
    <property type="entry name" value="HELICc"/>
    <property type="match status" value="1"/>
</dbReference>
<dbReference type="PROSITE" id="PS50821">
    <property type="entry name" value="PAZ"/>
    <property type="match status" value="1"/>
</dbReference>
<feature type="compositionally biased region" description="Basic and acidic residues" evidence="17">
    <location>
        <begin position="1304"/>
        <end position="1325"/>
    </location>
</feature>
<dbReference type="Proteomes" id="UP001142055">
    <property type="component" value="Chromosome 3"/>
</dbReference>
<dbReference type="Pfam" id="PF00636">
    <property type="entry name" value="Ribonuclease_3"/>
    <property type="match status" value="2"/>
</dbReference>
<dbReference type="Pfam" id="PF03368">
    <property type="entry name" value="Dicer_dimer"/>
    <property type="match status" value="1"/>
</dbReference>
<dbReference type="InterPro" id="IPR000999">
    <property type="entry name" value="RNase_III_dom"/>
</dbReference>
<protein>
    <submittedName>
        <fullName evidence="23">Uncharacterized protein</fullName>
    </submittedName>
</protein>